<dbReference type="EMBL" id="JH712125">
    <property type="protein sequence ID" value="EFO14403.2"/>
    <property type="molecule type" value="Genomic_DNA"/>
</dbReference>
<keyword evidence="2" id="KW-1185">Reference proteome</keyword>
<dbReference type="WBParaSite" id="EN70_4909">
    <property type="protein sequence ID" value="EN70_4909"/>
    <property type="gene ID" value="EN70_4909"/>
</dbReference>
<reference evidence="3" key="2">
    <citation type="submission" date="2016-11" db="UniProtKB">
        <authorList>
            <consortium name="WormBaseParasite"/>
        </authorList>
    </citation>
    <scope>IDENTIFICATION</scope>
</reference>
<dbReference type="Proteomes" id="UP000095285">
    <property type="component" value="Unassembled WGS sequence"/>
</dbReference>
<dbReference type="AlphaFoldDB" id="A0A1I7VPP1"/>
<proteinExistence type="predicted"/>
<accession>A0A1S0TI55</accession>
<sequence length="294" mass="32294">MITDLLSDIPASPDSNNTLSLNITELLNLEEFPGNKSDIYGISSNKNCTDTPIVLNTTSFTNETLDSDKLTNKSDLIEIVAHSAELKFRNCDNLTSGLDANLTDLDPSIASGNETSTLIIISSSNVEDNSLLSELISVQNMTQNDTSEFANTTSHKESSTKVMSMVAASETVRELDPELKSNISSTNCLNHLYRLPEKKSDANEMLSKKNMHDMIVVSERSSIKLNFQKLFEMLRDISNALLQLFHTTTISGNITLVDDNAADNSSSAANNDSKNLLSLTFSKSQKLLITLHRH</sequence>
<dbReference type="KEGG" id="loa:LOAG_14116"/>
<reference evidence="1 2" key="1">
    <citation type="submission" date="2012-04" db="EMBL/GenBank/DDBJ databases">
        <title>The Genome Sequence of Loa loa.</title>
        <authorList>
            <consortium name="The Broad Institute Genome Sequencing Platform"/>
            <consortium name="Broad Institute Genome Sequencing Center for Infectious Disease"/>
            <person name="Nutman T.B."/>
            <person name="Fink D.L."/>
            <person name="Russ C."/>
            <person name="Young S."/>
            <person name="Zeng Q."/>
            <person name="Gargeya S."/>
            <person name="Alvarado L."/>
            <person name="Berlin A."/>
            <person name="Chapman S.B."/>
            <person name="Chen Z."/>
            <person name="Freedman E."/>
            <person name="Gellesch M."/>
            <person name="Goldberg J."/>
            <person name="Griggs A."/>
            <person name="Gujja S."/>
            <person name="Heilman E.R."/>
            <person name="Heiman D."/>
            <person name="Howarth C."/>
            <person name="Mehta T."/>
            <person name="Neiman D."/>
            <person name="Pearson M."/>
            <person name="Roberts A."/>
            <person name="Saif S."/>
            <person name="Shea T."/>
            <person name="Shenoy N."/>
            <person name="Sisk P."/>
            <person name="Stolte C."/>
            <person name="Sykes S."/>
            <person name="White J."/>
            <person name="Yandava C."/>
            <person name="Haas B."/>
            <person name="Henn M.R."/>
            <person name="Nusbaum C."/>
            <person name="Birren B."/>
        </authorList>
    </citation>
    <scope>NUCLEOTIDE SEQUENCE [LARGE SCALE GENOMIC DNA]</scope>
</reference>
<dbReference type="RefSeq" id="XP_003149666.2">
    <property type="nucleotide sequence ID" value="XM_003149618.2"/>
</dbReference>
<evidence type="ECO:0000313" key="2">
    <source>
        <dbReference type="Proteomes" id="UP000095285"/>
    </source>
</evidence>
<evidence type="ECO:0000313" key="1">
    <source>
        <dbReference type="EMBL" id="EFO14403.2"/>
    </source>
</evidence>
<dbReference type="CTD" id="9951594"/>
<evidence type="ECO:0000313" key="3">
    <source>
        <dbReference type="WBParaSite" id="EN70_4909"/>
    </source>
</evidence>
<dbReference type="OrthoDB" id="5856056at2759"/>
<protein>
    <submittedName>
        <fullName evidence="3">Pecanex-like protein</fullName>
    </submittedName>
</protein>
<dbReference type="GeneID" id="9951594"/>
<dbReference type="OMA" id="IGITTHL"/>
<accession>A0A1I7VPP1</accession>
<gene>
    <name evidence="1 3" type="ORF">LOAG_14116</name>
</gene>
<name>A0A1I7VPP1_LOALO</name>
<organism evidence="2 3">
    <name type="scientific">Loa loa</name>
    <name type="common">Eye worm</name>
    <name type="synonym">Filaria loa</name>
    <dbReference type="NCBI Taxonomy" id="7209"/>
    <lineage>
        <taxon>Eukaryota</taxon>
        <taxon>Metazoa</taxon>
        <taxon>Ecdysozoa</taxon>
        <taxon>Nematoda</taxon>
        <taxon>Chromadorea</taxon>
        <taxon>Rhabditida</taxon>
        <taxon>Spirurina</taxon>
        <taxon>Spiruromorpha</taxon>
        <taxon>Filarioidea</taxon>
        <taxon>Onchocercidae</taxon>
        <taxon>Loa</taxon>
    </lineage>
</organism>